<evidence type="ECO:0000256" key="3">
    <source>
        <dbReference type="SAM" id="MobiDB-lite"/>
    </source>
</evidence>
<protein>
    <recommendedName>
        <fullName evidence="4">Zn(2)-C6 fungal-type domain-containing protein</fullName>
    </recommendedName>
</protein>
<dbReference type="InterPro" id="IPR021858">
    <property type="entry name" value="Fun_TF"/>
</dbReference>
<dbReference type="Pfam" id="PF00172">
    <property type="entry name" value="Zn_clus"/>
    <property type="match status" value="1"/>
</dbReference>
<dbReference type="EMBL" id="FJOG01000031">
    <property type="protein sequence ID" value="CZR65504.1"/>
    <property type="molecule type" value="Genomic_DNA"/>
</dbReference>
<feature type="compositionally biased region" description="Basic and acidic residues" evidence="3">
    <location>
        <begin position="59"/>
        <end position="70"/>
    </location>
</feature>
<accession>A0A1L7XKG4</accession>
<dbReference type="GO" id="GO:0005634">
    <property type="term" value="C:nucleus"/>
    <property type="evidence" value="ECO:0007669"/>
    <property type="project" value="UniProtKB-SubCell"/>
</dbReference>
<dbReference type="GO" id="GO:0000981">
    <property type="term" value="F:DNA-binding transcription factor activity, RNA polymerase II-specific"/>
    <property type="evidence" value="ECO:0007669"/>
    <property type="project" value="InterPro"/>
</dbReference>
<gene>
    <name evidence="5" type="ORF">PAC_15404</name>
</gene>
<dbReference type="Pfam" id="PF11951">
    <property type="entry name" value="Fungal_trans_2"/>
    <property type="match status" value="1"/>
</dbReference>
<dbReference type="GO" id="GO:0045944">
    <property type="term" value="P:positive regulation of transcription by RNA polymerase II"/>
    <property type="evidence" value="ECO:0007669"/>
    <property type="project" value="TreeGrafter"/>
</dbReference>
<evidence type="ECO:0000259" key="4">
    <source>
        <dbReference type="PROSITE" id="PS50048"/>
    </source>
</evidence>
<sequence length="645" mass="70516">MATKNRSSTGCWTCRLRRKKCDETKPVCLRCSKLQLTCDGYAQRPFWMDGGYQEKMRAEQTKQAVRDRKSLSGTSKSSEQSISRPANPSLSTQENASLESDWSVEATMATYQSQGIPDLTISELTAGEEAFGAWQMEAHSHSLLAIHQDQGLGQDAYPSERELQQLFGPLSTSPTDELQLELQSFHPMPMSPHLETESLSLSLSPSQSRSRSRMSSSSPSASASSSSMSGSGSSCRSNCIAPPTLEEAGLLLHYLDNMQTLQLPFCGPRAADRAWQYVLITRTRASYWATLSLSSYGLGQDGSCYHELALLELRKNLPAAIAFAGRDAFTSALDCCFSTLQLIFLETLRGQSKACRVHMSAAFKLLAGLGKVCHSDVRAVDSAALRFIAVSLRWCDAMLSCSLRTAPSLLSLEWPATTVPSSASTGSECCYHHWQDLVIASISQIAALDAWKKKLAEAGRLSVVDLVKRATAIETRLEECERASMSGEATSDRFPNLLPAGIQDEATGTVAQYPTHLLRHVIDIFASAALVYLHIVVAGAHRWVPDVSNRVRATVDLFRKLPSAQALNYLTWPLCLAGCLAEGEDREFLMVLAGKASAEETDAVRRIGKVVDVLKECWRLADSGETADPDWTSAMNSLGYEVILL</sequence>
<dbReference type="OrthoDB" id="5213892at2759"/>
<comment type="subcellular location">
    <subcellularLocation>
        <location evidence="1">Nucleus</location>
    </subcellularLocation>
</comment>
<dbReference type="InterPro" id="IPR001138">
    <property type="entry name" value="Zn2Cys6_DnaBD"/>
</dbReference>
<dbReference type="SMART" id="SM00066">
    <property type="entry name" value="GAL4"/>
    <property type="match status" value="1"/>
</dbReference>
<dbReference type="GO" id="GO:0008270">
    <property type="term" value="F:zinc ion binding"/>
    <property type="evidence" value="ECO:0007669"/>
    <property type="project" value="InterPro"/>
</dbReference>
<organism evidence="5 6">
    <name type="scientific">Phialocephala subalpina</name>
    <dbReference type="NCBI Taxonomy" id="576137"/>
    <lineage>
        <taxon>Eukaryota</taxon>
        <taxon>Fungi</taxon>
        <taxon>Dikarya</taxon>
        <taxon>Ascomycota</taxon>
        <taxon>Pezizomycotina</taxon>
        <taxon>Leotiomycetes</taxon>
        <taxon>Helotiales</taxon>
        <taxon>Mollisiaceae</taxon>
        <taxon>Phialocephala</taxon>
        <taxon>Phialocephala fortinii species complex</taxon>
    </lineage>
</organism>
<dbReference type="PROSITE" id="PS50048">
    <property type="entry name" value="ZN2_CY6_FUNGAL_2"/>
    <property type="match status" value="1"/>
</dbReference>
<dbReference type="PANTHER" id="PTHR37534">
    <property type="entry name" value="TRANSCRIPTIONAL ACTIVATOR PROTEIN UGA3"/>
    <property type="match status" value="1"/>
</dbReference>
<keyword evidence="2" id="KW-0539">Nucleus</keyword>
<feature type="compositionally biased region" description="Polar residues" evidence="3">
    <location>
        <begin position="71"/>
        <end position="99"/>
    </location>
</feature>
<feature type="region of interest" description="Disordered" evidence="3">
    <location>
        <begin position="59"/>
        <end position="99"/>
    </location>
</feature>
<feature type="compositionally biased region" description="Low complexity" evidence="3">
    <location>
        <begin position="198"/>
        <end position="233"/>
    </location>
</feature>
<dbReference type="AlphaFoldDB" id="A0A1L7XKG4"/>
<dbReference type="Proteomes" id="UP000184330">
    <property type="component" value="Unassembled WGS sequence"/>
</dbReference>
<evidence type="ECO:0000313" key="5">
    <source>
        <dbReference type="EMBL" id="CZR65504.1"/>
    </source>
</evidence>
<dbReference type="PANTHER" id="PTHR37534:SF26">
    <property type="entry name" value="TRANSCRIPTION FACTOR, PUTATIVE-RELATED"/>
    <property type="match status" value="1"/>
</dbReference>
<dbReference type="CDD" id="cd00067">
    <property type="entry name" value="GAL4"/>
    <property type="match status" value="1"/>
</dbReference>
<name>A0A1L7XKG4_9HELO</name>
<keyword evidence="6" id="KW-1185">Reference proteome</keyword>
<dbReference type="GO" id="GO:0000976">
    <property type="term" value="F:transcription cis-regulatory region binding"/>
    <property type="evidence" value="ECO:0007669"/>
    <property type="project" value="TreeGrafter"/>
</dbReference>
<evidence type="ECO:0000313" key="6">
    <source>
        <dbReference type="Proteomes" id="UP000184330"/>
    </source>
</evidence>
<dbReference type="PROSITE" id="PS00463">
    <property type="entry name" value="ZN2_CY6_FUNGAL_1"/>
    <property type="match status" value="1"/>
</dbReference>
<reference evidence="5 6" key="1">
    <citation type="submission" date="2016-03" db="EMBL/GenBank/DDBJ databases">
        <authorList>
            <person name="Ploux O."/>
        </authorList>
    </citation>
    <scope>NUCLEOTIDE SEQUENCE [LARGE SCALE GENOMIC DNA]</scope>
    <source>
        <strain evidence="5 6">UAMH 11012</strain>
    </source>
</reference>
<evidence type="ECO:0000256" key="1">
    <source>
        <dbReference type="ARBA" id="ARBA00004123"/>
    </source>
</evidence>
<dbReference type="Gene3D" id="4.10.240.10">
    <property type="entry name" value="Zn(2)-C6 fungal-type DNA-binding domain"/>
    <property type="match status" value="1"/>
</dbReference>
<dbReference type="InterPro" id="IPR036864">
    <property type="entry name" value="Zn2-C6_fun-type_DNA-bd_sf"/>
</dbReference>
<dbReference type="STRING" id="576137.A0A1L7XKG4"/>
<proteinExistence type="predicted"/>
<dbReference type="SUPFAM" id="SSF57701">
    <property type="entry name" value="Zn2/Cys6 DNA-binding domain"/>
    <property type="match status" value="1"/>
</dbReference>
<feature type="region of interest" description="Disordered" evidence="3">
    <location>
        <begin position="188"/>
        <end position="233"/>
    </location>
</feature>
<feature type="domain" description="Zn(2)-C6 fungal-type" evidence="4">
    <location>
        <begin position="10"/>
        <end position="38"/>
    </location>
</feature>
<evidence type="ECO:0000256" key="2">
    <source>
        <dbReference type="ARBA" id="ARBA00023242"/>
    </source>
</evidence>